<organism evidence="1 2">
    <name type="scientific">Roseburia inulinivorans DSM 16841</name>
    <dbReference type="NCBI Taxonomy" id="622312"/>
    <lineage>
        <taxon>Bacteria</taxon>
        <taxon>Bacillati</taxon>
        <taxon>Bacillota</taxon>
        <taxon>Clostridia</taxon>
        <taxon>Lachnospirales</taxon>
        <taxon>Lachnospiraceae</taxon>
        <taxon>Roseburia</taxon>
    </lineage>
</organism>
<evidence type="ECO:0000313" key="2">
    <source>
        <dbReference type="Proteomes" id="UP000003561"/>
    </source>
</evidence>
<proteinExistence type="predicted"/>
<reference evidence="1 2" key="2">
    <citation type="submission" date="2009-03" db="EMBL/GenBank/DDBJ databases">
        <title>Draft genome sequence of Roseburia inulinivorans (DSM 16841).</title>
        <authorList>
            <person name="Sudarsanam P."/>
            <person name="Ley R."/>
            <person name="Guruge J."/>
            <person name="Turnbaugh P.J."/>
            <person name="Mahowald M."/>
            <person name="Liep D."/>
            <person name="Gordon J."/>
        </authorList>
    </citation>
    <scope>NUCLEOTIDE SEQUENCE [LARGE SCALE GENOMIC DNA]</scope>
    <source>
        <strain evidence="1 2">DSM 16841</strain>
    </source>
</reference>
<protein>
    <submittedName>
        <fullName evidence="1">Uncharacterized protein</fullName>
    </submittedName>
</protein>
<dbReference type="EMBL" id="ACFY01000156">
    <property type="protein sequence ID" value="EEG92325.1"/>
    <property type="molecule type" value="Genomic_DNA"/>
</dbReference>
<sequence length="102" mass="11805">MIHKQSFPPPHPLLPQNPPLLPQQQLNKMMIQRIELHPPSLHPHPPQFVAAKSLMLNPPNFSYTVSYGTEENVLQFLKNKFFLLLRYKNGFAIVKLIITIKV</sequence>
<name>C0FYI6_9FIRM</name>
<comment type="caution">
    <text evidence="1">The sequence shown here is derived from an EMBL/GenBank/DDBJ whole genome shotgun (WGS) entry which is preliminary data.</text>
</comment>
<dbReference type="Proteomes" id="UP000003561">
    <property type="component" value="Unassembled WGS sequence"/>
</dbReference>
<evidence type="ECO:0000313" key="1">
    <source>
        <dbReference type="EMBL" id="EEG92325.1"/>
    </source>
</evidence>
<gene>
    <name evidence="1" type="ORF">ROSEINA2194_03825</name>
</gene>
<reference evidence="1 2" key="1">
    <citation type="submission" date="2009-02" db="EMBL/GenBank/DDBJ databases">
        <authorList>
            <person name="Fulton L."/>
            <person name="Clifton S."/>
            <person name="Fulton B."/>
            <person name="Xu J."/>
            <person name="Minx P."/>
            <person name="Pepin K.H."/>
            <person name="Johnson M."/>
            <person name="Bhonagiri V."/>
            <person name="Nash W.E."/>
            <person name="Mardis E.R."/>
            <person name="Wilson R.K."/>
        </authorList>
    </citation>
    <scope>NUCLEOTIDE SEQUENCE [LARGE SCALE GENOMIC DNA]</scope>
    <source>
        <strain evidence="1 2">DSM 16841</strain>
    </source>
</reference>
<accession>C0FYI6</accession>
<dbReference type="AlphaFoldDB" id="C0FYI6"/>